<evidence type="ECO:0000313" key="1">
    <source>
        <dbReference type="EMBL" id="AGO88454.1"/>
    </source>
</evidence>
<protein>
    <submittedName>
        <fullName evidence="1">Protein of unassigned function</fullName>
    </submittedName>
</protein>
<sequence>MENPMRYALAFVPHLRAQPLFQPLFADTPFPSVIRGEYVDLTQFGHGIAQVQGTMTSFGKDPSGTPLCAVTVAIAAANQAAMPFAAGDFVPWPWFTDATQEVGGHDIGNG</sequence>
<reference evidence="1" key="1">
    <citation type="journal article" date="2014" name="PLoS ONE">
        <title>Genome Information of Methylobacterium oryzae, a Plant-Probiotic Methylotroph in the Phyllosphere.</title>
        <authorList>
            <person name="Kwak M.J."/>
            <person name="Jeong H."/>
            <person name="Madhaiyan M."/>
            <person name="Lee Y."/>
            <person name="Sa T.M."/>
            <person name="Oh T.K."/>
            <person name="Kim J.F."/>
        </authorList>
    </citation>
    <scope>NUCLEOTIDE SEQUENCE</scope>
    <source>
        <strain evidence="1">CBMB20</strain>
        <plasmid evidence="1">pMOC4</plasmid>
    </source>
</reference>
<dbReference type="AlphaFoldDB" id="A0A088B3E6"/>
<gene>
    <name evidence="1" type="ORF">MOC_4p0007</name>
</gene>
<dbReference type="RefSeq" id="WP_091955499.1">
    <property type="nucleotide sequence ID" value="NZ_JX627583.1"/>
</dbReference>
<dbReference type="EMBL" id="JX627583">
    <property type="protein sequence ID" value="AGO88454.1"/>
    <property type="molecule type" value="Genomic_DNA"/>
</dbReference>
<name>A0A088B3E6_9HYPH</name>
<keyword evidence="1" id="KW-0614">Plasmid</keyword>
<accession>A0A088B3E6</accession>
<geneLocation type="plasmid" evidence="1">
    <name>pMOC4</name>
</geneLocation>
<organism evidence="1">
    <name type="scientific">Methylobacterium oryzae CBMB20</name>
    <dbReference type="NCBI Taxonomy" id="693986"/>
    <lineage>
        <taxon>Bacteria</taxon>
        <taxon>Pseudomonadati</taxon>
        <taxon>Pseudomonadota</taxon>
        <taxon>Alphaproteobacteria</taxon>
        <taxon>Hyphomicrobiales</taxon>
        <taxon>Methylobacteriaceae</taxon>
        <taxon>Methylobacterium</taxon>
    </lineage>
</organism>
<proteinExistence type="predicted"/>